<dbReference type="GO" id="GO:0015628">
    <property type="term" value="P:protein secretion by the type II secretion system"/>
    <property type="evidence" value="ECO:0007669"/>
    <property type="project" value="InterPro"/>
</dbReference>
<dbReference type="Pfam" id="PF07963">
    <property type="entry name" value="N_methyl"/>
    <property type="match status" value="1"/>
</dbReference>
<dbReference type="InterPro" id="IPR051621">
    <property type="entry name" value="T2SS_protein_J"/>
</dbReference>
<evidence type="ECO:0000256" key="7">
    <source>
        <dbReference type="ARBA" id="ARBA00022989"/>
    </source>
</evidence>
<evidence type="ECO:0000256" key="8">
    <source>
        <dbReference type="ARBA" id="ARBA00023136"/>
    </source>
</evidence>
<dbReference type="Proteomes" id="UP000018211">
    <property type="component" value="Unassembled WGS sequence"/>
</dbReference>
<dbReference type="SUPFAM" id="SSF54523">
    <property type="entry name" value="Pili subunits"/>
    <property type="match status" value="1"/>
</dbReference>
<sequence length="194" mass="22357">MKKQSGFTLIEIMLVLVLLSLSAVAVITTLPSSSDDRLKEHAQRFMQRLQLLNEDAMLNGKDYGVRFNEDKGQYRFVELSEEGWQNMEENRYYSESELEAEFAIRLQLGSDEWGDDDRLFEPGSLFDEEMFADEEKKKQSPPPQVMVLSSGEITPFQVSFFPNVGDEFRDGWRIKTADNGLINLLKPGERDEDE</sequence>
<reference evidence="10 11" key="1">
    <citation type="journal article" date="2013" name="ISME J.">
        <title>Comparative genomics of pathogenic lineages of Vibrio nigripulchritudo identifies virulence-associated traits.</title>
        <authorList>
            <person name="Goudenege D."/>
            <person name="Labreuche Y."/>
            <person name="Krin E."/>
            <person name="Ansquer D."/>
            <person name="Mangenot S."/>
            <person name="Calteau A."/>
            <person name="Medigue C."/>
            <person name="Mazel D."/>
            <person name="Polz M.F."/>
            <person name="Le Roux F."/>
        </authorList>
    </citation>
    <scope>NUCLEOTIDE SEQUENCE [LARGE SCALE GENOMIC DNA]</scope>
    <source>
        <strain evidence="10 11">SOn1</strain>
    </source>
</reference>
<evidence type="ECO:0000256" key="3">
    <source>
        <dbReference type="ARBA" id="ARBA00022475"/>
    </source>
</evidence>
<keyword evidence="5" id="KW-0997">Cell inner membrane</keyword>
<dbReference type="GeneID" id="97539599"/>
<keyword evidence="8" id="KW-0472">Membrane</keyword>
<dbReference type="GO" id="GO:0005886">
    <property type="term" value="C:plasma membrane"/>
    <property type="evidence" value="ECO:0007669"/>
    <property type="project" value="UniProtKB-SubCell"/>
</dbReference>
<dbReference type="PANTHER" id="PTHR39583:SF2">
    <property type="entry name" value="TYPE II SECRETION SYSTEM PROTEIN J"/>
    <property type="match status" value="1"/>
</dbReference>
<dbReference type="EMBL" id="CAOF01000110">
    <property type="protein sequence ID" value="CCO47036.1"/>
    <property type="molecule type" value="Genomic_DNA"/>
</dbReference>
<evidence type="ECO:0000256" key="9">
    <source>
        <dbReference type="ARBA" id="ARBA00030775"/>
    </source>
</evidence>
<protein>
    <recommendedName>
        <fullName evidence="2">Type II secretion system protein H</fullName>
    </recommendedName>
    <alternativeName>
        <fullName evidence="9">General secretion pathway protein H</fullName>
    </alternativeName>
</protein>
<dbReference type="InterPro" id="IPR012902">
    <property type="entry name" value="N_methyl_site"/>
</dbReference>
<gene>
    <name evidence="10" type="primary">epsH</name>
    <name evidence="10" type="ORF">VIBNISOn1_200036</name>
</gene>
<evidence type="ECO:0000256" key="2">
    <source>
        <dbReference type="ARBA" id="ARBA00021549"/>
    </source>
</evidence>
<keyword evidence="3" id="KW-1003">Cell membrane</keyword>
<evidence type="ECO:0000256" key="4">
    <source>
        <dbReference type="ARBA" id="ARBA00022481"/>
    </source>
</evidence>
<dbReference type="AlphaFoldDB" id="A0AAV2VQP4"/>
<proteinExistence type="predicted"/>
<evidence type="ECO:0000313" key="11">
    <source>
        <dbReference type="Proteomes" id="UP000018211"/>
    </source>
</evidence>
<dbReference type="NCBIfam" id="TIGR02532">
    <property type="entry name" value="IV_pilin_GFxxxE"/>
    <property type="match status" value="1"/>
</dbReference>
<organism evidence="10 11">
    <name type="scientific">Vibrio nigripulchritudo SOn1</name>
    <dbReference type="NCBI Taxonomy" id="1238450"/>
    <lineage>
        <taxon>Bacteria</taxon>
        <taxon>Pseudomonadati</taxon>
        <taxon>Pseudomonadota</taxon>
        <taxon>Gammaproteobacteria</taxon>
        <taxon>Vibrionales</taxon>
        <taxon>Vibrionaceae</taxon>
        <taxon>Vibrio</taxon>
    </lineage>
</organism>
<dbReference type="RefSeq" id="WP_004404499.1">
    <property type="nucleotide sequence ID" value="NZ_LK391965.1"/>
</dbReference>
<name>A0AAV2VQP4_9VIBR</name>
<keyword evidence="4" id="KW-0488">Methylation</keyword>
<evidence type="ECO:0000256" key="5">
    <source>
        <dbReference type="ARBA" id="ARBA00022519"/>
    </source>
</evidence>
<dbReference type="InterPro" id="IPR045584">
    <property type="entry name" value="Pilin-like"/>
</dbReference>
<evidence type="ECO:0000256" key="6">
    <source>
        <dbReference type="ARBA" id="ARBA00022692"/>
    </source>
</evidence>
<dbReference type="PANTHER" id="PTHR39583">
    <property type="entry name" value="TYPE II SECRETION SYSTEM PROTEIN J-RELATED"/>
    <property type="match status" value="1"/>
</dbReference>
<dbReference type="NCBIfam" id="TIGR01708">
    <property type="entry name" value="typeII_sec_gspH"/>
    <property type="match status" value="1"/>
</dbReference>
<dbReference type="GO" id="GO:0015627">
    <property type="term" value="C:type II protein secretion system complex"/>
    <property type="evidence" value="ECO:0007669"/>
    <property type="project" value="InterPro"/>
</dbReference>
<dbReference type="PRINTS" id="PR00885">
    <property type="entry name" value="BCTERIALGSPH"/>
</dbReference>
<dbReference type="InterPro" id="IPR002416">
    <property type="entry name" value="T2SS_protein-GspH"/>
</dbReference>
<keyword evidence="7" id="KW-1133">Transmembrane helix</keyword>
<dbReference type="Gene3D" id="3.55.40.10">
    <property type="entry name" value="minor pseudopilin epsh domain"/>
    <property type="match status" value="1"/>
</dbReference>
<comment type="subcellular location">
    <subcellularLocation>
        <location evidence="1">Cell inner membrane</location>
        <topology evidence="1">Single-pass membrane protein</topology>
    </subcellularLocation>
</comment>
<evidence type="ECO:0000313" key="10">
    <source>
        <dbReference type="EMBL" id="CCO47036.1"/>
    </source>
</evidence>
<evidence type="ECO:0000256" key="1">
    <source>
        <dbReference type="ARBA" id="ARBA00004377"/>
    </source>
</evidence>
<dbReference type="PROSITE" id="PS00409">
    <property type="entry name" value="PROKAR_NTER_METHYL"/>
    <property type="match status" value="1"/>
</dbReference>
<accession>A0AAV2VQP4</accession>
<keyword evidence="6" id="KW-0812">Transmembrane</keyword>
<dbReference type="InterPro" id="IPR049875">
    <property type="entry name" value="TypeII_GspH"/>
</dbReference>
<comment type="caution">
    <text evidence="10">The sequence shown here is derived from an EMBL/GenBank/DDBJ whole genome shotgun (WGS) entry which is preliminary data.</text>
</comment>